<sequence precursor="true">MSTTLRLLALTFTLMLGASLSFGSAIVPGFNTTSDGRNDDGTYTTGGCNNDSPGGTCSGTLVPIGFSVNFYGSTSDSLYINTNGDVTFDAPLATFTPFALDDAFRQIIAPFFADLDTRNPASGVVMFGSGTFDGRAAFGVDWINVGYFDQEVDNTNSFQMLLVDRSDTGAGNFDLVFNYDRILFETGDASFGIGGLGGLSARVGFSNGTGLPGESFELPGSGIPGSFIDGGTNALVTHSLNSDVAGRYIFGARDGQIPVDTTTTPEPGTCFLMIAGSVLLLFKQRSSRPV</sequence>
<dbReference type="KEGG" id="sus:Acid_1971"/>
<dbReference type="HOGENOM" id="CLU_083614_0_0_0"/>
<evidence type="ECO:0000256" key="1">
    <source>
        <dbReference type="SAM" id="SignalP"/>
    </source>
</evidence>
<feature type="domain" description="NIDO" evidence="2">
    <location>
        <begin position="131"/>
        <end position="250"/>
    </location>
</feature>
<accession>Q02DB1</accession>
<feature type="domain" description="NIDO" evidence="2">
    <location>
        <begin position="76"/>
        <end position="127"/>
    </location>
</feature>
<dbReference type="InParanoid" id="Q02DB1"/>
<feature type="signal peptide" evidence="1">
    <location>
        <begin position="1"/>
        <end position="23"/>
    </location>
</feature>
<dbReference type="Pfam" id="PF06119">
    <property type="entry name" value="NIDO"/>
    <property type="match status" value="2"/>
</dbReference>
<dbReference type="STRING" id="234267.Acid_1971"/>
<evidence type="ECO:0000313" key="3">
    <source>
        <dbReference type="EMBL" id="ABJ82961.1"/>
    </source>
</evidence>
<dbReference type="EMBL" id="CP000473">
    <property type="protein sequence ID" value="ABJ82961.1"/>
    <property type="molecule type" value="Genomic_DNA"/>
</dbReference>
<dbReference type="eggNOG" id="COG3468">
    <property type="taxonomic scope" value="Bacteria"/>
</dbReference>
<gene>
    <name evidence="3" type="ordered locus">Acid_1971</name>
</gene>
<evidence type="ECO:0000259" key="2">
    <source>
        <dbReference type="Pfam" id="PF06119"/>
    </source>
</evidence>
<organism evidence="3">
    <name type="scientific">Solibacter usitatus (strain Ellin6076)</name>
    <dbReference type="NCBI Taxonomy" id="234267"/>
    <lineage>
        <taxon>Bacteria</taxon>
        <taxon>Pseudomonadati</taxon>
        <taxon>Acidobacteriota</taxon>
        <taxon>Terriglobia</taxon>
        <taxon>Bryobacterales</taxon>
        <taxon>Solibacteraceae</taxon>
        <taxon>Candidatus Solibacter</taxon>
    </lineage>
</organism>
<protein>
    <recommendedName>
        <fullName evidence="2">NIDO domain-containing protein</fullName>
    </recommendedName>
</protein>
<dbReference type="InterPro" id="IPR003886">
    <property type="entry name" value="NIDO_dom"/>
</dbReference>
<feature type="chain" id="PRO_5004164047" description="NIDO domain-containing protein" evidence="1">
    <location>
        <begin position="24"/>
        <end position="290"/>
    </location>
</feature>
<dbReference type="GO" id="GO:0007160">
    <property type="term" value="P:cell-matrix adhesion"/>
    <property type="evidence" value="ECO:0007669"/>
    <property type="project" value="InterPro"/>
</dbReference>
<reference evidence="3" key="1">
    <citation type="submission" date="2006-10" db="EMBL/GenBank/DDBJ databases">
        <title>Complete sequence of Solibacter usitatus Ellin6076.</title>
        <authorList>
            <consortium name="US DOE Joint Genome Institute"/>
            <person name="Copeland A."/>
            <person name="Lucas S."/>
            <person name="Lapidus A."/>
            <person name="Barry K."/>
            <person name="Detter J.C."/>
            <person name="Glavina del Rio T."/>
            <person name="Hammon N."/>
            <person name="Israni S."/>
            <person name="Dalin E."/>
            <person name="Tice H."/>
            <person name="Pitluck S."/>
            <person name="Thompson L.S."/>
            <person name="Brettin T."/>
            <person name="Bruce D."/>
            <person name="Han C."/>
            <person name="Tapia R."/>
            <person name="Gilna P."/>
            <person name="Schmutz J."/>
            <person name="Larimer F."/>
            <person name="Land M."/>
            <person name="Hauser L."/>
            <person name="Kyrpides N."/>
            <person name="Mikhailova N."/>
            <person name="Janssen P.H."/>
            <person name="Kuske C.R."/>
            <person name="Richardson P."/>
        </authorList>
    </citation>
    <scope>NUCLEOTIDE SEQUENCE</scope>
    <source>
        <strain evidence="3">Ellin6076</strain>
    </source>
</reference>
<name>Q02DB1_SOLUE</name>
<dbReference type="AlphaFoldDB" id="Q02DB1"/>
<proteinExistence type="predicted"/>
<keyword evidence="1" id="KW-0732">Signal</keyword>